<dbReference type="OrthoDB" id="9803035at2"/>
<keyword evidence="5" id="KW-1185">Reference proteome</keyword>
<dbReference type="CDD" id="cd07989">
    <property type="entry name" value="LPLAT_AGPAT-like"/>
    <property type="match status" value="1"/>
</dbReference>
<dbReference type="Proteomes" id="UP001154420">
    <property type="component" value="Unassembled WGS sequence"/>
</dbReference>
<dbReference type="PANTHER" id="PTHR10434:SF11">
    <property type="entry name" value="1-ACYL-SN-GLYCEROL-3-PHOSPHATE ACYLTRANSFERASE"/>
    <property type="match status" value="1"/>
</dbReference>
<dbReference type="AlphaFoldDB" id="A0A9X5BG01"/>
<gene>
    <name evidence="4" type="ORF">D5281_11940</name>
</gene>
<dbReference type="Pfam" id="PF01553">
    <property type="entry name" value="Acyltransferase"/>
    <property type="match status" value="1"/>
</dbReference>
<evidence type="ECO:0000313" key="5">
    <source>
        <dbReference type="Proteomes" id="UP001154420"/>
    </source>
</evidence>
<protein>
    <submittedName>
        <fullName evidence="4">1-acyl-sn-glycerol-3-phosphate acyltransferase</fullName>
    </submittedName>
</protein>
<reference evidence="4" key="1">
    <citation type="submission" date="2018-09" db="EMBL/GenBank/DDBJ databases">
        <title>Murine metabolic-syndrome-specific gut microbial biobank.</title>
        <authorList>
            <person name="Liu C."/>
        </authorList>
    </citation>
    <scope>NUCLEOTIDE SEQUENCE</scope>
    <source>
        <strain evidence="4">D42-62</strain>
    </source>
</reference>
<evidence type="ECO:0000256" key="1">
    <source>
        <dbReference type="ARBA" id="ARBA00022679"/>
    </source>
</evidence>
<dbReference type="EMBL" id="QZDT01000017">
    <property type="protein sequence ID" value="NBJ93285.1"/>
    <property type="molecule type" value="Genomic_DNA"/>
</dbReference>
<dbReference type="RefSeq" id="WP_160560410.1">
    <property type="nucleotide sequence ID" value="NZ_QZDT01000017.1"/>
</dbReference>
<dbReference type="InterPro" id="IPR002123">
    <property type="entry name" value="Plipid/glycerol_acylTrfase"/>
</dbReference>
<evidence type="ECO:0000256" key="2">
    <source>
        <dbReference type="ARBA" id="ARBA00023315"/>
    </source>
</evidence>
<name>A0A9X5BG01_9FIRM</name>
<organism evidence="4 5">
    <name type="scientific">Parablautia muri</name>
    <dbReference type="NCBI Taxonomy" id="2320879"/>
    <lineage>
        <taxon>Bacteria</taxon>
        <taxon>Bacillati</taxon>
        <taxon>Bacillota</taxon>
        <taxon>Clostridia</taxon>
        <taxon>Lachnospirales</taxon>
        <taxon>Lachnospiraceae</taxon>
        <taxon>Parablautia</taxon>
    </lineage>
</organism>
<dbReference type="SMART" id="SM00563">
    <property type="entry name" value="PlsC"/>
    <property type="match status" value="1"/>
</dbReference>
<dbReference type="GO" id="GO:0003841">
    <property type="term" value="F:1-acylglycerol-3-phosphate O-acyltransferase activity"/>
    <property type="evidence" value="ECO:0007669"/>
    <property type="project" value="TreeGrafter"/>
</dbReference>
<dbReference type="GO" id="GO:0006654">
    <property type="term" value="P:phosphatidic acid biosynthetic process"/>
    <property type="evidence" value="ECO:0007669"/>
    <property type="project" value="TreeGrafter"/>
</dbReference>
<feature type="domain" description="Phospholipid/glycerol acyltransferase" evidence="3">
    <location>
        <begin position="70"/>
        <end position="185"/>
    </location>
</feature>
<dbReference type="PANTHER" id="PTHR10434">
    <property type="entry name" value="1-ACYL-SN-GLYCEROL-3-PHOSPHATE ACYLTRANSFERASE"/>
    <property type="match status" value="1"/>
</dbReference>
<proteinExistence type="predicted"/>
<keyword evidence="2 4" id="KW-0012">Acyltransferase</keyword>
<sequence length="240" mass="27607">MLRFYFVIIISLPFIVFYLCKAGYIERHTDAYTEEDRYKVARKAVSILKRNGFIRTDVYGTENLPAQGGYVMYANHQGKYDALGIISGHPNPCTVMIDDKRSHPIVTSQFITLLKGIRLDKTDMREQFKTIMDVIAQVKSGRRIIIFPEGGYYRNRNKVHEFLPGAFKCSIKSKSPIVPVALIDSYKPFELNSLRPVKTQVHFLAPILYEDYKEMTTKEIADLTRNRIMDAIHKVCGESL</sequence>
<dbReference type="SUPFAM" id="SSF69593">
    <property type="entry name" value="Glycerol-3-phosphate (1)-acyltransferase"/>
    <property type="match status" value="1"/>
</dbReference>
<keyword evidence="1" id="KW-0808">Transferase</keyword>
<accession>A0A9X5BG01</accession>
<evidence type="ECO:0000313" key="4">
    <source>
        <dbReference type="EMBL" id="NBJ93285.1"/>
    </source>
</evidence>
<evidence type="ECO:0000259" key="3">
    <source>
        <dbReference type="SMART" id="SM00563"/>
    </source>
</evidence>
<comment type="caution">
    <text evidence="4">The sequence shown here is derived from an EMBL/GenBank/DDBJ whole genome shotgun (WGS) entry which is preliminary data.</text>
</comment>